<dbReference type="Proteomes" id="UP000005207">
    <property type="component" value="Linkage group LG1"/>
</dbReference>
<reference evidence="3" key="1">
    <citation type="submission" date="2012-01" db="EMBL/GenBank/DDBJ databases">
        <title>The Genome Sequence of Oreochromis niloticus (Nile Tilapia).</title>
        <authorList>
            <consortium name="Broad Institute Genome Assembly Team"/>
            <consortium name="Broad Institute Sequencing Platform"/>
            <person name="Di Palma F."/>
            <person name="Johnson J."/>
            <person name="Lander E.S."/>
            <person name="Lindblad-Toh K."/>
        </authorList>
    </citation>
    <scope>NUCLEOTIDE SEQUENCE [LARGE SCALE GENOMIC DNA]</scope>
</reference>
<reference evidence="2" key="2">
    <citation type="submission" date="2025-08" db="UniProtKB">
        <authorList>
            <consortium name="Ensembl"/>
        </authorList>
    </citation>
    <scope>IDENTIFICATION</scope>
</reference>
<evidence type="ECO:0000313" key="2">
    <source>
        <dbReference type="Ensembl" id="ENSONIP00000040824.1"/>
    </source>
</evidence>
<proteinExistence type="inferred from homology"/>
<dbReference type="InParanoid" id="A0A669BYL1"/>
<organism evidence="2 3">
    <name type="scientific">Oreochromis niloticus</name>
    <name type="common">Nile tilapia</name>
    <name type="synonym">Tilapia nilotica</name>
    <dbReference type="NCBI Taxonomy" id="8128"/>
    <lineage>
        <taxon>Eukaryota</taxon>
        <taxon>Metazoa</taxon>
        <taxon>Chordata</taxon>
        <taxon>Craniata</taxon>
        <taxon>Vertebrata</taxon>
        <taxon>Euteleostomi</taxon>
        <taxon>Actinopterygii</taxon>
        <taxon>Neopterygii</taxon>
        <taxon>Teleostei</taxon>
        <taxon>Neoteleostei</taxon>
        <taxon>Acanthomorphata</taxon>
        <taxon>Ovalentaria</taxon>
        <taxon>Cichlomorphae</taxon>
        <taxon>Cichliformes</taxon>
        <taxon>Cichlidae</taxon>
        <taxon>African cichlids</taxon>
        <taxon>Pseudocrenilabrinae</taxon>
        <taxon>Oreochromini</taxon>
        <taxon>Oreochromis</taxon>
    </lineage>
</organism>
<dbReference type="PANTHER" id="PTHR31493">
    <property type="entry name" value="NAZO FAMILY MEMBER"/>
    <property type="match status" value="1"/>
</dbReference>
<accession>A0A669BYL1</accession>
<evidence type="ECO:0000256" key="1">
    <source>
        <dbReference type="ARBA" id="ARBA00029457"/>
    </source>
</evidence>
<keyword evidence="3" id="KW-1185">Reference proteome</keyword>
<dbReference type="Ensembl" id="ENSONIT00000087493.1">
    <property type="protein sequence ID" value="ENSONIP00000040824.1"/>
    <property type="gene ID" value="ENSONIG00000003498.2"/>
</dbReference>
<sequence>MEANNKDIKKLIHALSPDVERELRNTWTSLLKGAVVTGGCTLVCGALIGPVGFAVGGAIGGLCSWLTSKKFKSVPEILQEMTDDQRRDLFNAIRRHLQERGVTWQNAEQLIAAVMGNYDLKRTIINLSELNVWAEVK</sequence>
<name>A0A669BYL1_ORENI</name>
<protein>
    <submittedName>
        <fullName evidence="2">Uncharacterized protein</fullName>
    </submittedName>
</protein>
<dbReference type="OMA" id="FKNTWKE"/>
<dbReference type="InterPro" id="IPR033369">
    <property type="entry name" value="C19orf12"/>
</dbReference>
<evidence type="ECO:0000313" key="3">
    <source>
        <dbReference type="Proteomes" id="UP000005207"/>
    </source>
</evidence>
<dbReference type="GeneTree" id="ENSGT00940000178372"/>
<dbReference type="Pfam" id="PF20721">
    <property type="entry name" value="C19orf12"/>
    <property type="match status" value="1"/>
</dbReference>
<comment type="similarity">
    <text evidence="1">Belongs to the C19orf12 family.</text>
</comment>
<dbReference type="AlphaFoldDB" id="A0A669BYL1"/>
<reference evidence="2" key="3">
    <citation type="submission" date="2025-09" db="UniProtKB">
        <authorList>
            <consortium name="Ensembl"/>
        </authorList>
    </citation>
    <scope>IDENTIFICATION</scope>
</reference>
<dbReference type="PANTHER" id="PTHR31493:SF1">
    <property type="entry name" value="PROTEIN C19ORF12"/>
    <property type="match status" value="1"/>
</dbReference>